<evidence type="ECO:0000256" key="1">
    <source>
        <dbReference type="ARBA" id="ARBA00001772"/>
    </source>
</evidence>
<dbReference type="InterPro" id="IPR001940">
    <property type="entry name" value="Peptidase_S1C"/>
</dbReference>
<dbReference type="NCBIfam" id="TIGR02038">
    <property type="entry name" value="protease_degS"/>
    <property type="match status" value="1"/>
</dbReference>
<evidence type="ECO:0000256" key="10">
    <source>
        <dbReference type="ARBA" id="ARBA00022801"/>
    </source>
</evidence>
<evidence type="ECO:0000259" key="18">
    <source>
        <dbReference type="PROSITE" id="PS50106"/>
    </source>
</evidence>
<dbReference type="Gene3D" id="2.40.10.10">
    <property type="entry name" value="Trypsin-like serine proteases"/>
    <property type="match status" value="2"/>
</dbReference>
<evidence type="ECO:0000313" key="20">
    <source>
        <dbReference type="Proteomes" id="UP000002736"/>
    </source>
</evidence>
<comment type="subcellular location">
    <subcellularLocation>
        <location evidence="2">Cell inner membrane</location>
        <topology evidence="2">Single-pass membrane protein</topology>
    </subcellularLocation>
</comment>
<comment type="similarity">
    <text evidence="3">Belongs to the peptidase S1C family.</text>
</comment>
<evidence type="ECO:0000256" key="4">
    <source>
        <dbReference type="ARBA" id="ARBA00011233"/>
    </source>
</evidence>
<dbReference type="InterPro" id="IPR001478">
    <property type="entry name" value="PDZ"/>
</dbReference>
<evidence type="ECO:0000256" key="7">
    <source>
        <dbReference type="ARBA" id="ARBA00022519"/>
    </source>
</evidence>
<dbReference type="PANTHER" id="PTHR22939:SF101">
    <property type="entry name" value="PERIPLASMIC PH-DEPENDENT SERINE ENDOPROTEASE DEGQ"/>
    <property type="match status" value="1"/>
</dbReference>
<evidence type="ECO:0000256" key="9">
    <source>
        <dbReference type="ARBA" id="ARBA00022692"/>
    </source>
</evidence>
<dbReference type="Pfam" id="PF13180">
    <property type="entry name" value="PDZ_2"/>
    <property type="match status" value="1"/>
</dbReference>
<evidence type="ECO:0000256" key="12">
    <source>
        <dbReference type="ARBA" id="ARBA00022989"/>
    </source>
</evidence>
<dbReference type="AlphaFoldDB" id="C6DIP7"/>
<evidence type="ECO:0000256" key="6">
    <source>
        <dbReference type="ARBA" id="ARBA00022475"/>
    </source>
</evidence>
<dbReference type="SUPFAM" id="SSF50494">
    <property type="entry name" value="Trypsin-like serine proteases"/>
    <property type="match status" value="1"/>
</dbReference>
<dbReference type="InterPro" id="IPR043504">
    <property type="entry name" value="Peptidase_S1_PA_chymotrypsin"/>
</dbReference>
<comment type="catalytic activity">
    <reaction evidence="1">
        <text>Acts on substrates that are at least partially unfolded. The cleavage site P1 residue is normally between a pair of hydrophobic residues, such as Val-|-Val.</text>
        <dbReference type="EC" id="3.4.21.107"/>
    </reaction>
</comment>
<evidence type="ECO:0000256" key="11">
    <source>
        <dbReference type="ARBA" id="ARBA00022825"/>
    </source>
</evidence>
<name>C6DIP7_PECCP</name>
<proteinExistence type="inferred from homology"/>
<dbReference type="Gene3D" id="2.30.42.10">
    <property type="match status" value="1"/>
</dbReference>
<dbReference type="Proteomes" id="UP000002736">
    <property type="component" value="Chromosome"/>
</dbReference>
<keyword evidence="10" id="KW-0378">Hydrolase</keyword>
<evidence type="ECO:0000256" key="8">
    <source>
        <dbReference type="ARBA" id="ARBA00022670"/>
    </source>
</evidence>
<accession>C6DIP7</accession>
<feature type="active site" description="Charge relay system" evidence="17">
    <location>
        <position position="126"/>
    </location>
</feature>
<evidence type="ECO:0000256" key="15">
    <source>
        <dbReference type="ARBA" id="ARBA00078529"/>
    </source>
</evidence>
<comment type="subunit">
    <text evidence="4">Homotrimer.</text>
</comment>
<evidence type="ECO:0000313" key="19">
    <source>
        <dbReference type="EMBL" id="ACT11347.1"/>
    </source>
</evidence>
<dbReference type="GO" id="GO:0005886">
    <property type="term" value="C:plasma membrane"/>
    <property type="evidence" value="ECO:0007669"/>
    <property type="project" value="UniProtKB-SubCell"/>
</dbReference>
<dbReference type="PANTHER" id="PTHR22939">
    <property type="entry name" value="SERINE PROTEASE FAMILY S1C HTRA-RELATED"/>
    <property type="match status" value="1"/>
</dbReference>
<sequence length="370" mass="39344">MLAKLLRSALFGALVAGIILAILPFIGSGTSFLKSSDRQTDGSPISYHQGVSRAAPAVVNIYNRVANQEKPSEVAIHPLGSGVIMNEKGYILTNKHVINNVQQIQIELSDGRLYEARVIGSDSLTDLAVLQIDGVNLPVIPINADRIPHVGDVVMAIGNPYNLGQTITQGIISATGRVSLSAYGQQRSQVGRQNLLQTDASINHGNSGGALVNTLGELVGINTLSFDKSSNGETPEGISFAIPVALATKVMGKLIRDGRVVRGYIGVNGVQIENIENSTLANNRGVQGRLSGILVQTIDPGGPADKAGIRVEDVIVSVNNKPARSIIETMEQVSEIHPGTVIPVTIERNNDNNDTKQITLQMTIQEFPTQ</sequence>
<evidence type="ECO:0000256" key="5">
    <source>
        <dbReference type="ARBA" id="ARBA00013035"/>
    </source>
</evidence>
<dbReference type="MEROPS" id="S01.275"/>
<evidence type="ECO:0000256" key="13">
    <source>
        <dbReference type="ARBA" id="ARBA00023136"/>
    </source>
</evidence>
<evidence type="ECO:0000256" key="2">
    <source>
        <dbReference type="ARBA" id="ARBA00004377"/>
    </source>
</evidence>
<dbReference type="EC" id="3.4.21.107" evidence="5"/>
<keyword evidence="11" id="KW-0720">Serine protease</keyword>
<dbReference type="GO" id="GO:0006515">
    <property type="term" value="P:protein quality control for misfolded or incompletely synthesized proteins"/>
    <property type="evidence" value="ECO:0007669"/>
    <property type="project" value="TreeGrafter"/>
</dbReference>
<dbReference type="PROSITE" id="PS50106">
    <property type="entry name" value="PDZ"/>
    <property type="match status" value="1"/>
</dbReference>
<dbReference type="OrthoDB" id="9758917at2"/>
<keyword evidence="7" id="KW-0997">Cell inner membrane</keyword>
<dbReference type="PRINTS" id="PR00834">
    <property type="entry name" value="PROTEASES2C"/>
</dbReference>
<feature type="domain" description="PDZ" evidence="18">
    <location>
        <begin position="269"/>
        <end position="326"/>
    </location>
</feature>
<organism evidence="19 20">
    <name type="scientific">Pectobacterium carotovorum subsp. carotovorum (strain PC1)</name>
    <dbReference type="NCBI Taxonomy" id="561230"/>
    <lineage>
        <taxon>Bacteria</taxon>
        <taxon>Pseudomonadati</taxon>
        <taxon>Pseudomonadota</taxon>
        <taxon>Gammaproteobacteria</taxon>
        <taxon>Enterobacterales</taxon>
        <taxon>Pectobacteriaceae</taxon>
        <taxon>Pectobacterium</taxon>
    </lineage>
</organism>
<dbReference type="FunFam" id="2.40.10.10:FF:000001">
    <property type="entry name" value="Periplasmic serine protease DegS"/>
    <property type="match status" value="1"/>
</dbReference>
<feature type="active site" description="Charge relay system" evidence="17">
    <location>
        <position position="96"/>
    </location>
</feature>
<reference evidence="19 20" key="1">
    <citation type="submission" date="2009-07" db="EMBL/GenBank/DDBJ databases">
        <title>Complete sequence of Pectobacterium carotovorum subsp. carotovorum PC1.</title>
        <authorList>
            <consortium name="US DOE Joint Genome Institute"/>
            <person name="Lucas S."/>
            <person name="Copeland A."/>
            <person name="Lapidus A."/>
            <person name="Glavina del Rio T."/>
            <person name="Tice H."/>
            <person name="Bruce D."/>
            <person name="Goodwin L."/>
            <person name="Pitluck S."/>
            <person name="Munk A.C."/>
            <person name="Brettin T."/>
            <person name="Detter J.C."/>
            <person name="Han C."/>
            <person name="Tapia R."/>
            <person name="Larimer F."/>
            <person name="Land M."/>
            <person name="Hauser L."/>
            <person name="Kyrpides N."/>
            <person name="Mikhailova N."/>
            <person name="Balakrishnan V."/>
            <person name="Glasner J."/>
            <person name="Perna N.T."/>
        </authorList>
    </citation>
    <scope>NUCLEOTIDE SEQUENCE [LARGE SCALE GENOMIC DNA]</scope>
    <source>
        <strain evidence="19 20">PC1</strain>
    </source>
</reference>
<evidence type="ECO:0000256" key="3">
    <source>
        <dbReference type="ARBA" id="ARBA00010541"/>
    </source>
</evidence>
<dbReference type="InterPro" id="IPR011783">
    <property type="entry name" value="Pept_S1C_DegS"/>
</dbReference>
<dbReference type="KEGG" id="pct:PC1_0288"/>
<evidence type="ECO:0000256" key="14">
    <source>
        <dbReference type="ARBA" id="ARBA00071522"/>
    </source>
</evidence>
<dbReference type="STRING" id="561230.PC1_0288"/>
<dbReference type="GO" id="GO:0042597">
    <property type="term" value="C:periplasmic space"/>
    <property type="evidence" value="ECO:0007669"/>
    <property type="project" value="TreeGrafter"/>
</dbReference>
<protein>
    <recommendedName>
        <fullName evidence="14">Serine endoprotease DegS</fullName>
        <ecNumber evidence="5">3.4.21.107</ecNumber>
    </recommendedName>
    <alternativeName>
        <fullName evidence="16">Site-1 protease DegS</fullName>
    </alternativeName>
    <alternativeName>
        <fullName evidence="15">Site-1-type intramembrane protease</fullName>
    </alternativeName>
</protein>
<keyword evidence="13" id="KW-0472">Membrane</keyword>
<dbReference type="RefSeq" id="WP_012773008.1">
    <property type="nucleotide sequence ID" value="NC_012917.1"/>
</dbReference>
<dbReference type="FunFam" id="2.40.10.10:FF:000009">
    <property type="entry name" value="Serine endoprotease DegS, periplasmic"/>
    <property type="match status" value="1"/>
</dbReference>
<dbReference type="eggNOG" id="COG0265">
    <property type="taxonomic scope" value="Bacteria"/>
</dbReference>
<keyword evidence="9" id="KW-0812">Transmembrane</keyword>
<evidence type="ECO:0000256" key="17">
    <source>
        <dbReference type="PIRSR" id="PIRSR611783-1"/>
    </source>
</evidence>
<dbReference type="HOGENOM" id="CLU_020120_2_2_6"/>
<dbReference type="SMART" id="SM00228">
    <property type="entry name" value="PDZ"/>
    <property type="match status" value="1"/>
</dbReference>
<feature type="active site" description="Charge relay system" evidence="17">
    <location>
        <position position="207"/>
    </location>
</feature>
<dbReference type="EMBL" id="CP001657">
    <property type="protein sequence ID" value="ACT11347.1"/>
    <property type="molecule type" value="Genomic_DNA"/>
</dbReference>
<evidence type="ECO:0000256" key="16">
    <source>
        <dbReference type="ARBA" id="ARBA00083871"/>
    </source>
</evidence>
<keyword evidence="12" id="KW-1133">Transmembrane helix</keyword>
<keyword evidence="6" id="KW-1003">Cell membrane</keyword>
<dbReference type="InterPro" id="IPR009003">
    <property type="entry name" value="Peptidase_S1_PA"/>
</dbReference>
<gene>
    <name evidence="19" type="ordered locus">PC1_0288</name>
</gene>
<dbReference type="GO" id="GO:0004252">
    <property type="term" value="F:serine-type endopeptidase activity"/>
    <property type="evidence" value="ECO:0007669"/>
    <property type="project" value="InterPro"/>
</dbReference>
<dbReference type="Pfam" id="PF13365">
    <property type="entry name" value="Trypsin_2"/>
    <property type="match status" value="1"/>
</dbReference>
<dbReference type="InterPro" id="IPR036034">
    <property type="entry name" value="PDZ_sf"/>
</dbReference>
<dbReference type="SUPFAM" id="SSF50156">
    <property type="entry name" value="PDZ domain-like"/>
    <property type="match status" value="1"/>
</dbReference>
<dbReference type="NCBIfam" id="NF008147">
    <property type="entry name" value="PRK10898.1"/>
    <property type="match status" value="1"/>
</dbReference>
<keyword evidence="8 19" id="KW-0645">Protease</keyword>